<dbReference type="Proteomes" id="UP000655830">
    <property type="component" value="Unassembled WGS sequence"/>
</dbReference>
<evidence type="ECO:0000256" key="1">
    <source>
        <dbReference type="ARBA" id="ARBA00023125"/>
    </source>
</evidence>
<evidence type="ECO:0000313" key="5">
    <source>
        <dbReference type="Proteomes" id="UP000655830"/>
    </source>
</evidence>
<dbReference type="SUPFAM" id="SSF46689">
    <property type="entry name" value="Homeodomain-like"/>
    <property type="match status" value="1"/>
</dbReference>
<reference evidence="4" key="1">
    <citation type="submission" date="2020-08" db="EMBL/GenBank/DDBJ databases">
        <title>Genome public.</title>
        <authorList>
            <person name="Liu C."/>
            <person name="Sun Q."/>
        </authorList>
    </citation>
    <scope>NUCLEOTIDE SEQUENCE</scope>
    <source>
        <strain evidence="4">NSJ-12</strain>
    </source>
</reference>
<comment type="caution">
    <text evidence="4">The sequence shown here is derived from an EMBL/GenBank/DDBJ whole genome shotgun (WGS) entry which is preliminary data.</text>
</comment>
<dbReference type="PROSITE" id="PS50977">
    <property type="entry name" value="HTH_TETR_2"/>
    <property type="match status" value="1"/>
</dbReference>
<accession>A0A926IE93</accession>
<evidence type="ECO:0000256" key="2">
    <source>
        <dbReference type="PROSITE-ProRule" id="PRU00335"/>
    </source>
</evidence>
<dbReference type="EMBL" id="JACRSY010000011">
    <property type="protein sequence ID" value="MBC8579518.1"/>
    <property type="molecule type" value="Genomic_DNA"/>
</dbReference>
<name>A0A926IE93_9FIRM</name>
<dbReference type="RefSeq" id="WP_177671560.1">
    <property type="nucleotide sequence ID" value="NZ_JACRSY010000011.1"/>
</dbReference>
<keyword evidence="1 2" id="KW-0238">DNA-binding</keyword>
<dbReference type="PANTHER" id="PTHR43479:SF11">
    <property type="entry name" value="ACREF_ENVCD OPERON REPRESSOR-RELATED"/>
    <property type="match status" value="1"/>
</dbReference>
<dbReference type="InterPro" id="IPR036271">
    <property type="entry name" value="Tet_transcr_reg_TetR-rel_C_sf"/>
</dbReference>
<dbReference type="PRINTS" id="PR00455">
    <property type="entry name" value="HTHTETR"/>
</dbReference>
<gene>
    <name evidence="4" type="ORF">H8718_08240</name>
</gene>
<dbReference type="SUPFAM" id="SSF48498">
    <property type="entry name" value="Tetracyclin repressor-like, C-terminal domain"/>
    <property type="match status" value="1"/>
</dbReference>
<dbReference type="Pfam" id="PF00440">
    <property type="entry name" value="TetR_N"/>
    <property type="match status" value="1"/>
</dbReference>
<sequence length="183" mass="20930">MKKGKQKIIDVTFELILEQGIKETSVRDIAKAAGISIGTFTYHYPNKEELLFDIFEMVSGKQDKVLEEAFSSTTLEEKKKALEKILREATSNAYFMKLNYYLLGEAFAQNTTMLEKMKEKYSVWRMQFQEYLYGEIKAHGKEETLNASLLLAMIDGLAIQLLLDEASIDVKAMADKVIDILYS</sequence>
<organism evidence="4 5">
    <name type="scientific">Zhenhengia yiwuensis</name>
    <dbReference type="NCBI Taxonomy" id="2763666"/>
    <lineage>
        <taxon>Bacteria</taxon>
        <taxon>Bacillati</taxon>
        <taxon>Bacillota</taxon>
        <taxon>Clostridia</taxon>
        <taxon>Lachnospirales</taxon>
        <taxon>Lachnospiraceae</taxon>
        <taxon>Zhenhengia</taxon>
    </lineage>
</organism>
<dbReference type="InterPro" id="IPR050624">
    <property type="entry name" value="HTH-type_Tx_Regulator"/>
</dbReference>
<evidence type="ECO:0000259" key="3">
    <source>
        <dbReference type="PROSITE" id="PS50977"/>
    </source>
</evidence>
<feature type="domain" description="HTH tetR-type" evidence="3">
    <location>
        <begin position="2"/>
        <end position="62"/>
    </location>
</feature>
<proteinExistence type="predicted"/>
<dbReference type="Gene3D" id="1.10.357.10">
    <property type="entry name" value="Tetracycline Repressor, domain 2"/>
    <property type="match status" value="1"/>
</dbReference>
<dbReference type="PANTHER" id="PTHR43479">
    <property type="entry name" value="ACREF/ENVCD OPERON REPRESSOR-RELATED"/>
    <property type="match status" value="1"/>
</dbReference>
<dbReference type="InterPro" id="IPR009057">
    <property type="entry name" value="Homeodomain-like_sf"/>
</dbReference>
<evidence type="ECO:0000313" key="4">
    <source>
        <dbReference type="EMBL" id="MBC8579518.1"/>
    </source>
</evidence>
<dbReference type="GO" id="GO:0003677">
    <property type="term" value="F:DNA binding"/>
    <property type="evidence" value="ECO:0007669"/>
    <property type="project" value="UniProtKB-UniRule"/>
</dbReference>
<dbReference type="InterPro" id="IPR001647">
    <property type="entry name" value="HTH_TetR"/>
</dbReference>
<feature type="DNA-binding region" description="H-T-H motif" evidence="2">
    <location>
        <begin position="25"/>
        <end position="44"/>
    </location>
</feature>
<dbReference type="AlphaFoldDB" id="A0A926IE93"/>
<keyword evidence="5" id="KW-1185">Reference proteome</keyword>
<protein>
    <submittedName>
        <fullName evidence="4">TetR/AcrR family transcriptional regulator</fullName>
    </submittedName>
</protein>